<dbReference type="GeneID" id="93807979"/>
<accession>A0A379YXF0</accession>
<proteinExistence type="predicted"/>
<evidence type="ECO:0000313" key="2">
    <source>
        <dbReference type="Proteomes" id="UP000254069"/>
    </source>
</evidence>
<name>A0A379YXF0_9GAMM</name>
<evidence type="ECO:0000313" key="1">
    <source>
        <dbReference type="EMBL" id="SUI51581.1"/>
    </source>
</evidence>
<dbReference type="Pfam" id="PF11158">
    <property type="entry name" value="DUF2938"/>
    <property type="match status" value="1"/>
</dbReference>
<protein>
    <submittedName>
        <fullName evidence="1">Protein of uncharacterized function (DUF2938)</fullName>
    </submittedName>
</protein>
<dbReference type="Proteomes" id="UP000254069">
    <property type="component" value="Unassembled WGS sequence"/>
</dbReference>
<keyword evidence="2" id="KW-1185">Reference proteome</keyword>
<accession>A0A3G4UK03</accession>
<dbReference type="RefSeq" id="WP_025010020.1">
    <property type="nucleotide sequence ID" value="NZ_AP024615.1"/>
</dbReference>
<reference evidence="1 2" key="1">
    <citation type="submission" date="2018-06" db="EMBL/GenBank/DDBJ databases">
        <authorList>
            <consortium name="Pathogen Informatics"/>
            <person name="Doyle S."/>
        </authorList>
    </citation>
    <scope>NUCLEOTIDE SEQUENCE [LARGE SCALE GENOMIC DNA]</scope>
    <source>
        <strain evidence="1 2">NCTC10738</strain>
    </source>
</reference>
<organism evidence="1 2">
    <name type="scientific">Shewanella algae</name>
    <dbReference type="NCBI Taxonomy" id="38313"/>
    <lineage>
        <taxon>Bacteria</taxon>
        <taxon>Pseudomonadati</taxon>
        <taxon>Pseudomonadota</taxon>
        <taxon>Gammaproteobacteria</taxon>
        <taxon>Alteromonadales</taxon>
        <taxon>Shewanellaceae</taxon>
        <taxon>Shewanella</taxon>
    </lineage>
</organism>
<dbReference type="AlphaFoldDB" id="A0A379YXF0"/>
<sequence length="163" mass="17409">MQEFPFWLNALLLGVGATLVMDIWALAQKMLLGIPSLSYPMVGRWIGHLPKGKLIHSPIGASAAIKGEAWLGWGAHYLIGIIFAAILLAICGSQWLQAPKIMPALLLGIISVLAPFLILQPGLGAGLAARRTPAPWTARCRSLLAHTVFGLGLYLTALLLSLL</sequence>
<dbReference type="InterPro" id="IPR021329">
    <property type="entry name" value="DUF2938"/>
</dbReference>
<gene>
    <name evidence="1" type="ORF">NCTC10738_00653</name>
</gene>
<dbReference type="EMBL" id="UGYO01000001">
    <property type="protein sequence ID" value="SUI51581.1"/>
    <property type="molecule type" value="Genomic_DNA"/>
</dbReference>